<dbReference type="OrthoDB" id="5915502at2759"/>
<evidence type="ECO:0000313" key="3">
    <source>
        <dbReference type="Proteomes" id="UP001153712"/>
    </source>
</evidence>
<sequence>MASSSSSDSKKQICCKLGLKPLTGTNILYYYIPAHGVFSYTALSVNVMNPSLVFRVCSKRDVTNILLCQTLIGSGLYLYNRPHLKSLPMKEKILYSSFGAVTFSLGSVLIWAILRSVVPQNVGLCTVAGIGSGLALVKIARNYVEHNDSLVEKNA</sequence>
<feature type="transmembrane region" description="Helical" evidence="1">
    <location>
        <begin position="93"/>
        <end position="114"/>
    </location>
</feature>
<protein>
    <submittedName>
        <fullName evidence="2">Uncharacterized protein</fullName>
    </submittedName>
</protein>
<keyword evidence="1" id="KW-0812">Transmembrane</keyword>
<keyword evidence="3" id="KW-1185">Reference proteome</keyword>
<gene>
    <name evidence="2" type="ORF">PHYEVI_LOCUS7866</name>
</gene>
<dbReference type="PANTHER" id="PTHR38640:SF1">
    <property type="entry name" value="GEO09659P1"/>
    <property type="match status" value="1"/>
</dbReference>
<proteinExistence type="predicted"/>
<evidence type="ECO:0000256" key="1">
    <source>
        <dbReference type="SAM" id="Phobius"/>
    </source>
</evidence>
<dbReference type="Proteomes" id="UP001153712">
    <property type="component" value="Chromosome 4"/>
</dbReference>
<keyword evidence="1" id="KW-0472">Membrane</keyword>
<accession>A0A9N9TUJ5</accession>
<organism evidence="2 3">
    <name type="scientific">Phyllotreta striolata</name>
    <name type="common">Striped flea beetle</name>
    <name type="synonym">Crioceris striolata</name>
    <dbReference type="NCBI Taxonomy" id="444603"/>
    <lineage>
        <taxon>Eukaryota</taxon>
        <taxon>Metazoa</taxon>
        <taxon>Ecdysozoa</taxon>
        <taxon>Arthropoda</taxon>
        <taxon>Hexapoda</taxon>
        <taxon>Insecta</taxon>
        <taxon>Pterygota</taxon>
        <taxon>Neoptera</taxon>
        <taxon>Endopterygota</taxon>
        <taxon>Coleoptera</taxon>
        <taxon>Polyphaga</taxon>
        <taxon>Cucujiformia</taxon>
        <taxon>Chrysomeloidea</taxon>
        <taxon>Chrysomelidae</taxon>
        <taxon>Galerucinae</taxon>
        <taxon>Alticini</taxon>
        <taxon>Phyllotreta</taxon>
    </lineage>
</organism>
<name>A0A9N9TUJ5_PHYSR</name>
<reference evidence="2" key="1">
    <citation type="submission" date="2022-01" db="EMBL/GenBank/DDBJ databases">
        <authorList>
            <person name="King R."/>
        </authorList>
    </citation>
    <scope>NUCLEOTIDE SEQUENCE</scope>
</reference>
<keyword evidence="1" id="KW-1133">Transmembrane helix</keyword>
<dbReference type="AlphaFoldDB" id="A0A9N9TUJ5"/>
<evidence type="ECO:0000313" key="2">
    <source>
        <dbReference type="EMBL" id="CAG9861531.1"/>
    </source>
</evidence>
<dbReference type="EMBL" id="OU900097">
    <property type="protein sequence ID" value="CAG9861531.1"/>
    <property type="molecule type" value="Genomic_DNA"/>
</dbReference>
<dbReference type="PANTHER" id="PTHR38640">
    <property type="entry name" value="GEO09659P1"/>
    <property type="match status" value="1"/>
</dbReference>